<keyword evidence="3" id="KW-1185">Reference proteome</keyword>
<sequence>MDENAVFQHSYYIGNNFNCILYGIELVLYFASLRCILKAQKTGSKMKMFFAIFSTIMLFLVTIQVAVQSVFGEIMWISNASYPGGSEAYLAAFASIWYQTMGSGATVLLTVFSDTLLIYRCYVVWGSWKPIIIFPVILDIASLVLGTLVCYYSGIPNSDFFAGLASRLNLSWRCVAIGLNVVVSSLICFRILYVSKEMRDVFGKEAAQRYTGAVSIVTESALPYTLSGIAYVVTVGLNSPLAIFFLSVYVMFTCISPQMIILRVLMGRAWSKDTLCASTRMSFAEPELAPLHASSPSTTIALGDLTKKDVNKSHSTMYMISTTDNSSQV</sequence>
<keyword evidence="1" id="KW-0812">Transmembrane</keyword>
<accession>A0A9P3GCY5</accession>
<dbReference type="Proteomes" id="UP000703269">
    <property type="component" value="Unassembled WGS sequence"/>
</dbReference>
<evidence type="ECO:0000256" key="1">
    <source>
        <dbReference type="SAM" id="Phobius"/>
    </source>
</evidence>
<reference evidence="2 3" key="1">
    <citation type="submission" date="2021-08" db="EMBL/GenBank/DDBJ databases">
        <title>Draft Genome Sequence of Phanerochaete sordida strain YK-624.</title>
        <authorList>
            <person name="Mori T."/>
            <person name="Dohra H."/>
            <person name="Suzuki T."/>
            <person name="Kawagishi H."/>
            <person name="Hirai H."/>
        </authorList>
    </citation>
    <scope>NUCLEOTIDE SEQUENCE [LARGE SCALE GENOMIC DNA]</scope>
    <source>
        <strain evidence="2 3">YK-624</strain>
    </source>
</reference>
<organism evidence="2 3">
    <name type="scientific">Phanerochaete sordida</name>
    <dbReference type="NCBI Taxonomy" id="48140"/>
    <lineage>
        <taxon>Eukaryota</taxon>
        <taxon>Fungi</taxon>
        <taxon>Dikarya</taxon>
        <taxon>Basidiomycota</taxon>
        <taxon>Agaricomycotina</taxon>
        <taxon>Agaricomycetes</taxon>
        <taxon>Polyporales</taxon>
        <taxon>Phanerochaetaceae</taxon>
        <taxon>Phanerochaete</taxon>
    </lineage>
</organism>
<keyword evidence="1" id="KW-0472">Membrane</keyword>
<feature type="transmembrane region" description="Helical" evidence="1">
    <location>
        <begin position="96"/>
        <end position="119"/>
    </location>
</feature>
<proteinExistence type="predicted"/>
<feature type="transmembrane region" description="Helical" evidence="1">
    <location>
        <begin position="170"/>
        <end position="193"/>
    </location>
</feature>
<comment type="caution">
    <text evidence="2">The sequence shown here is derived from an EMBL/GenBank/DDBJ whole genome shotgun (WGS) entry which is preliminary data.</text>
</comment>
<keyword evidence="1" id="KW-1133">Transmembrane helix</keyword>
<feature type="transmembrane region" description="Helical" evidence="1">
    <location>
        <begin position="49"/>
        <end position="76"/>
    </location>
</feature>
<feature type="transmembrane region" description="Helical" evidence="1">
    <location>
        <begin position="131"/>
        <end position="155"/>
    </location>
</feature>
<protein>
    <submittedName>
        <fullName evidence="2">Uncharacterized protein</fullName>
    </submittedName>
</protein>
<feature type="transmembrane region" description="Helical" evidence="1">
    <location>
        <begin position="213"/>
        <end position="235"/>
    </location>
</feature>
<dbReference type="AlphaFoldDB" id="A0A9P3GCY5"/>
<evidence type="ECO:0000313" key="2">
    <source>
        <dbReference type="EMBL" id="GJE92372.1"/>
    </source>
</evidence>
<feature type="transmembrane region" description="Helical" evidence="1">
    <location>
        <begin position="20"/>
        <end position="37"/>
    </location>
</feature>
<feature type="transmembrane region" description="Helical" evidence="1">
    <location>
        <begin position="241"/>
        <end position="262"/>
    </location>
</feature>
<evidence type="ECO:0000313" key="3">
    <source>
        <dbReference type="Proteomes" id="UP000703269"/>
    </source>
</evidence>
<name>A0A9P3GCY5_9APHY</name>
<dbReference type="EMBL" id="BPQB01000026">
    <property type="protein sequence ID" value="GJE92372.1"/>
    <property type="molecule type" value="Genomic_DNA"/>
</dbReference>
<gene>
    <name evidence="2" type="ORF">PsYK624_085260</name>
</gene>
<dbReference type="OrthoDB" id="2796825at2759"/>